<dbReference type="EMBL" id="JAAIUW010000013">
    <property type="protein sequence ID" value="KAF7804347.1"/>
    <property type="molecule type" value="Genomic_DNA"/>
</dbReference>
<dbReference type="InterPro" id="IPR002401">
    <property type="entry name" value="Cyt_P450_E_grp-I"/>
</dbReference>
<name>A0A834SNZ3_9FABA</name>
<dbReference type="Proteomes" id="UP000634136">
    <property type="component" value="Unassembled WGS sequence"/>
</dbReference>
<dbReference type="AlphaFoldDB" id="A0A834SNZ3"/>
<feature type="transmembrane region" description="Helical" evidence="7">
    <location>
        <begin position="12"/>
        <end position="31"/>
    </location>
</feature>
<keyword evidence="6" id="KW-0503">Monooxygenase</keyword>
<comment type="cofactor">
    <cofactor evidence="5">
        <name>heme</name>
        <dbReference type="ChEBI" id="CHEBI:30413"/>
    </cofactor>
</comment>
<gene>
    <name evidence="8" type="ORF">G2W53_043458</name>
</gene>
<dbReference type="PROSITE" id="PS00086">
    <property type="entry name" value="CYTOCHROME_P450"/>
    <property type="match status" value="1"/>
</dbReference>
<keyword evidence="9" id="KW-1185">Reference proteome</keyword>
<dbReference type="GO" id="GO:0004497">
    <property type="term" value="F:monooxygenase activity"/>
    <property type="evidence" value="ECO:0007669"/>
    <property type="project" value="UniProtKB-KW"/>
</dbReference>
<dbReference type="PANTHER" id="PTHR47950:SF14">
    <property type="entry name" value="CYTOCHROME P450 76A2-LIKE ISOFORM X1"/>
    <property type="match status" value="1"/>
</dbReference>
<evidence type="ECO:0000256" key="6">
    <source>
        <dbReference type="RuleBase" id="RU000461"/>
    </source>
</evidence>
<evidence type="ECO:0000313" key="8">
    <source>
        <dbReference type="EMBL" id="KAF7804347.1"/>
    </source>
</evidence>
<keyword evidence="7" id="KW-0812">Transmembrane</keyword>
<dbReference type="PANTHER" id="PTHR47950">
    <property type="entry name" value="CYTOCHROME P450, FAMILY 76, SUBFAMILY C, POLYPEPTIDE 5-RELATED"/>
    <property type="match status" value="1"/>
</dbReference>
<dbReference type="Gene3D" id="1.10.630.10">
    <property type="entry name" value="Cytochrome P450"/>
    <property type="match status" value="1"/>
</dbReference>
<keyword evidence="3 6" id="KW-0560">Oxidoreductase</keyword>
<dbReference type="Pfam" id="PF00067">
    <property type="entry name" value="p450"/>
    <property type="match status" value="1"/>
</dbReference>
<evidence type="ECO:0000256" key="3">
    <source>
        <dbReference type="ARBA" id="ARBA00023002"/>
    </source>
</evidence>
<dbReference type="PRINTS" id="PR00385">
    <property type="entry name" value="P450"/>
</dbReference>
<evidence type="ECO:0000256" key="1">
    <source>
        <dbReference type="ARBA" id="ARBA00010617"/>
    </source>
</evidence>
<comment type="similarity">
    <text evidence="1 6">Belongs to the cytochrome P450 family.</text>
</comment>
<accession>A0A834SNZ3</accession>
<dbReference type="PRINTS" id="PR00463">
    <property type="entry name" value="EP450I"/>
</dbReference>
<dbReference type="OrthoDB" id="1055148at2759"/>
<dbReference type="InterPro" id="IPR017972">
    <property type="entry name" value="Cyt_P450_CS"/>
</dbReference>
<evidence type="ECO:0000256" key="2">
    <source>
        <dbReference type="ARBA" id="ARBA00022723"/>
    </source>
</evidence>
<dbReference type="SUPFAM" id="SSF48264">
    <property type="entry name" value="Cytochrome P450"/>
    <property type="match status" value="1"/>
</dbReference>
<keyword evidence="4 5" id="KW-0408">Iron</keyword>
<keyword evidence="5 6" id="KW-0349">Heme</keyword>
<evidence type="ECO:0000256" key="5">
    <source>
        <dbReference type="PIRSR" id="PIRSR602401-1"/>
    </source>
</evidence>
<dbReference type="InterPro" id="IPR001128">
    <property type="entry name" value="Cyt_P450"/>
</dbReference>
<sequence length="512" mass="58647">MEMVLGAMDTPLWYWYLILILSPPLVLLLLHRKISASKRRRLPPGPPGWPVFGNMFQLGQMPHRTLTHLRDQYGPVVWLKLGAINSMAILSAKTAADFFKNHDLAFAERTVTDLMRVHNYDKSSLALAPYGSYWRIMRRLVTVDMLVAKRINETASIRRKCVDDMVGWIAREASKVEAGRGLHVARYVFLSSFNLLGNLMLSRDLFDPESNEGSEFFSAMMGLMEWTGHANVVDLFPWLRWVDPQGLRRNMERDMGKALEIASKFVKERTQQRSHHKKQRDFLDLLLDHQVNGTEEPINISDKDLNIFILEIFLAGSETTSSSIEWALTELLCNPETLTKAKAEIREVVGCERKVEESDIENLPYLKAVMKETLRLHPPIPLLVPRRAIEDTKFMGYDIPKDTQVFVNAWAIGRDPDVWEEALAFKPERFLGSNIEYKGYHYELIPFGAGRRMCAGVPLAHRVLHLVLASLLQGFDWSLTEDVTPSSMDMKERLGITMRKLQPLFALPKVIM</sequence>
<evidence type="ECO:0000256" key="7">
    <source>
        <dbReference type="SAM" id="Phobius"/>
    </source>
</evidence>
<reference evidence="8" key="1">
    <citation type="submission" date="2020-09" db="EMBL/GenBank/DDBJ databases">
        <title>Genome-Enabled Discovery of Anthraquinone Biosynthesis in Senna tora.</title>
        <authorList>
            <person name="Kang S.-H."/>
            <person name="Pandey R.P."/>
            <person name="Lee C.-M."/>
            <person name="Sim J.-S."/>
            <person name="Jeong J.-T."/>
            <person name="Choi B.-S."/>
            <person name="Jung M."/>
            <person name="Ginzburg D."/>
            <person name="Zhao K."/>
            <person name="Won S.Y."/>
            <person name="Oh T.-J."/>
            <person name="Yu Y."/>
            <person name="Kim N.-H."/>
            <person name="Lee O.R."/>
            <person name="Lee T.-H."/>
            <person name="Bashyal P."/>
            <person name="Kim T.-S."/>
            <person name="Lee W.-H."/>
            <person name="Kawkins C."/>
            <person name="Kim C.-K."/>
            <person name="Kim J.S."/>
            <person name="Ahn B.O."/>
            <person name="Rhee S.Y."/>
            <person name="Sohng J.K."/>
        </authorList>
    </citation>
    <scope>NUCLEOTIDE SEQUENCE</scope>
    <source>
        <tissue evidence="8">Leaf</tissue>
    </source>
</reference>
<evidence type="ECO:0000256" key="4">
    <source>
        <dbReference type="ARBA" id="ARBA00023004"/>
    </source>
</evidence>
<evidence type="ECO:0000313" key="9">
    <source>
        <dbReference type="Proteomes" id="UP000634136"/>
    </source>
</evidence>
<keyword evidence="2 5" id="KW-0479">Metal-binding</keyword>
<feature type="binding site" description="axial binding residue" evidence="5">
    <location>
        <position position="454"/>
    </location>
    <ligand>
        <name>heme</name>
        <dbReference type="ChEBI" id="CHEBI:30413"/>
    </ligand>
    <ligandPart>
        <name>Fe</name>
        <dbReference type="ChEBI" id="CHEBI:18248"/>
    </ligandPart>
</feature>
<protein>
    <submittedName>
        <fullName evidence="8">Cytochrome P450 76A2-like</fullName>
    </submittedName>
</protein>
<dbReference type="InterPro" id="IPR036396">
    <property type="entry name" value="Cyt_P450_sf"/>
</dbReference>
<dbReference type="GO" id="GO:0020037">
    <property type="term" value="F:heme binding"/>
    <property type="evidence" value="ECO:0007669"/>
    <property type="project" value="InterPro"/>
</dbReference>
<dbReference type="GO" id="GO:0005506">
    <property type="term" value="F:iron ion binding"/>
    <property type="evidence" value="ECO:0007669"/>
    <property type="project" value="InterPro"/>
</dbReference>
<dbReference type="GO" id="GO:0016705">
    <property type="term" value="F:oxidoreductase activity, acting on paired donors, with incorporation or reduction of molecular oxygen"/>
    <property type="evidence" value="ECO:0007669"/>
    <property type="project" value="InterPro"/>
</dbReference>
<keyword evidence="7" id="KW-1133">Transmembrane helix</keyword>
<organism evidence="8 9">
    <name type="scientific">Senna tora</name>
    <dbReference type="NCBI Taxonomy" id="362788"/>
    <lineage>
        <taxon>Eukaryota</taxon>
        <taxon>Viridiplantae</taxon>
        <taxon>Streptophyta</taxon>
        <taxon>Embryophyta</taxon>
        <taxon>Tracheophyta</taxon>
        <taxon>Spermatophyta</taxon>
        <taxon>Magnoliopsida</taxon>
        <taxon>eudicotyledons</taxon>
        <taxon>Gunneridae</taxon>
        <taxon>Pentapetalae</taxon>
        <taxon>rosids</taxon>
        <taxon>fabids</taxon>
        <taxon>Fabales</taxon>
        <taxon>Fabaceae</taxon>
        <taxon>Caesalpinioideae</taxon>
        <taxon>Cassia clade</taxon>
        <taxon>Senna</taxon>
    </lineage>
</organism>
<dbReference type="FunFam" id="1.10.630.10:FF:000007">
    <property type="entry name" value="Cytochrome P450 76C4"/>
    <property type="match status" value="1"/>
</dbReference>
<keyword evidence="7" id="KW-0472">Membrane</keyword>
<comment type="caution">
    <text evidence="8">The sequence shown here is derived from an EMBL/GenBank/DDBJ whole genome shotgun (WGS) entry which is preliminary data.</text>
</comment>
<dbReference type="CDD" id="cd11073">
    <property type="entry name" value="CYP76-like"/>
    <property type="match status" value="1"/>
</dbReference>
<proteinExistence type="inferred from homology"/>